<feature type="compositionally biased region" description="Basic and acidic residues" evidence="1">
    <location>
        <begin position="121"/>
        <end position="131"/>
    </location>
</feature>
<gene>
    <name evidence="3" type="ORF">U1T56_14070</name>
</gene>
<keyword evidence="2" id="KW-0472">Membrane</keyword>
<feature type="region of interest" description="Disordered" evidence="1">
    <location>
        <begin position="77"/>
        <end position="131"/>
    </location>
</feature>
<keyword evidence="4" id="KW-1185">Reference proteome</keyword>
<keyword evidence="2" id="KW-0812">Transmembrane</keyword>
<evidence type="ECO:0000313" key="4">
    <source>
        <dbReference type="Proteomes" id="UP001375743"/>
    </source>
</evidence>
<proteinExistence type="predicted"/>
<evidence type="ECO:0000256" key="1">
    <source>
        <dbReference type="SAM" id="MobiDB-lite"/>
    </source>
</evidence>
<comment type="caution">
    <text evidence="3">The sequence shown here is derived from an EMBL/GenBank/DDBJ whole genome shotgun (WGS) entry which is preliminary data.</text>
</comment>
<feature type="transmembrane region" description="Helical" evidence="2">
    <location>
        <begin position="39"/>
        <end position="60"/>
    </location>
</feature>
<protein>
    <submittedName>
        <fullName evidence="3">Uncharacterized protein</fullName>
    </submittedName>
</protein>
<reference evidence="3 4" key="1">
    <citation type="submission" date="2024-01" db="EMBL/GenBank/DDBJ databases">
        <title>Multi-omics insights into the function and evolution of sodium benzoate biodegradation pathways in Benzoatithermus flavus gen. nov., sp. nov. from hot spring.</title>
        <authorList>
            <person name="Hu C.-J."/>
            <person name="Li W.-J."/>
        </authorList>
    </citation>
    <scope>NUCLEOTIDE SEQUENCE [LARGE SCALE GENOMIC DNA]</scope>
    <source>
        <strain evidence="3 4">SYSU G07066</strain>
    </source>
</reference>
<name>A0ABU8XV25_9PROT</name>
<dbReference type="RefSeq" id="WP_418160133.1">
    <property type="nucleotide sequence ID" value="NZ_JBBLZC010000013.1"/>
</dbReference>
<accession>A0ABU8XV25</accession>
<evidence type="ECO:0000256" key="2">
    <source>
        <dbReference type="SAM" id="Phobius"/>
    </source>
</evidence>
<keyword evidence="2" id="KW-1133">Transmembrane helix</keyword>
<organism evidence="3 4">
    <name type="scientific">Benzoatithermus flavus</name>
    <dbReference type="NCBI Taxonomy" id="3108223"/>
    <lineage>
        <taxon>Bacteria</taxon>
        <taxon>Pseudomonadati</taxon>
        <taxon>Pseudomonadota</taxon>
        <taxon>Alphaproteobacteria</taxon>
        <taxon>Geminicoccales</taxon>
        <taxon>Geminicoccaceae</taxon>
        <taxon>Benzoatithermus</taxon>
    </lineage>
</organism>
<dbReference type="Proteomes" id="UP001375743">
    <property type="component" value="Unassembled WGS sequence"/>
</dbReference>
<dbReference type="EMBL" id="JBBLZC010000013">
    <property type="protein sequence ID" value="MEK0084285.1"/>
    <property type="molecule type" value="Genomic_DNA"/>
</dbReference>
<evidence type="ECO:0000313" key="3">
    <source>
        <dbReference type="EMBL" id="MEK0084285.1"/>
    </source>
</evidence>
<sequence>MAAPTTPDAVPAWAAAVGHSSLGETLRSSLSFYPTVETLHIVGLALLVGAIAAFDVRMVVRAAFMLMLCTAGASEPPPCAGGAPDAQPCAPVKGHAAPRPLPSRAKPATLPRIRSLFGSKMPDREARNERG</sequence>